<sequence>MRGLPWSQAGFQGKWQLRRLQESLHHRPEGSLLLSGPRLILAGHPPLQKQLLLQEDSSLSQLRPPPTHLPGYPPQITPSIIMKSMVLSKEQKIKRRIT</sequence>
<dbReference type="AlphaFoldDB" id="A0AAW2TSA9"/>
<dbReference type="EMBL" id="JACGWN010000014">
    <property type="protein sequence ID" value="KAL0407344.1"/>
    <property type="molecule type" value="Genomic_DNA"/>
</dbReference>
<accession>A0AAW2TSA9</accession>
<organism evidence="1">
    <name type="scientific">Sesamum latifolium</name>
    <dbReference type="NCBI Taxonomy" id="2727402"/>
    <lineage>
        <taxon>Eukaryota</taxon>
        <taxon>Viridiplantae</taxon>
        <taxon>Streptophyta</taxon>
        <taxon>Embryophyta</taxon>
        <taxon>Tracheophyta</taxon>
        <taxon>Spermatophyta</taxon>
        <taxon>Magnoliopsida</taxon>
        <taxon>eudicotyledons</taxon>
        <taxon>Gunneridae</taxon>
        <taxon>Pentapetalae</taxon>
        <taxon>asterids</taxon>
        <taxon>lamiids</taxon>
        <taxon>Lamiales</taxon>
        <taxon>Pedaliaceae</taxon>
        <taxon>Sesamum</taxon>
    </lineage>
</organism>
<proteinExistence type="predicted"/>
<reference evidence="1" key="2">
    <citation type="journal article" date="2024" name="Plant">
        <title>Genomic evolution and insights into agronomic trait innovations of Sesamum species.</title>
        <authorList>
            <person name="Miao H."/>
            <person name="Wang L."/>
            <person name="Qu L."/>
            <person name="Liu H."/>
            <person name="Sun Y."/>
            <person name="Le M."/>
            <person name="Wang Q."/>
            <person name="Wei S."/>
            <person name="Zheng Y."/>
            <person name="Lin W."/>
            <person name="Duan Y."/>
            <person name="Cao H."/>
            <person name="Xiong S."/>
            <person name="Wang X."/>
            <person name="Wei L."/>
            <person name="Li C."/>
            <person name="Ma Q."/>
            <person name="Ju M."/>
            <person name="Zhao R."/>
            <person name="Li G."/>
            <person name="Mu C."/>
            <person name="Tian Q."/>
            <person name="Mei H."/>
            <person name="Zhang T."/>
            <person name="Gao T."/>
            <person name="Zhang H."/>
        </authorList>
    </citation>
    <scope>NUCLEOTIDE SEQUENCE</scope>
    <source>
        <strain evidence="1">KEN1</strain>
    </source>
</reference>
<comment type="caution">
    <text evidence="1">The sequence shown here is derived from an EMBL/GenBank/DDBJ whole genome shotgun (WGS) entry which is preliminary data.</text>
</comment>
<reference evidence="1" key="1">
    <citation type="submission" date="2020-06" db="EMBL/GenBank/DDBJ databases">
        <authorList>
            <person name="Li T."/>
            <person name="Hu X."/>
            <person name="Zhang T."/>
            <person name="Song X."/>
            <person name="Zhang H."/>
            <person name="Dai N."/>
            <person name="Sheng W."/>
            <person name="Hou X."/>
            <person name="Wei L."/>
        </authorList>
    </citation>
    <scope>NUCLEOTIDE SEQUENCE</scope>
    <source>
        <strain evidence="1">KEN1</strain>
        <tissue evidence="1">Leaf</tissue>
    </source>
</reference>
<evidence type="ECO:0000313" key="1">
    <source>
        <dbReference type="EMBL" id="KAL0407344.1"/>
    </source>
</evidence>
<name>A0AAW2TSA9_9LAMI</name>
<protein>
    <submittedName>
        <fullName evidence="1">Uncharacterized protein</fullName>
    </submittedName>
</protein>
<gene>
    <name evidence="1" type="ORF">Slati_4048300</name>
</gene>